<comment type="caution">
    <text evidence="6">Lacks conserved residue(s) required for the propagation of feature annotation.</text>
</comment>
<gene>
    <name evidence="8" type="ORF">E3U55_11910</name>
</gene>
<feature type="transmembrane region" description="Helical" evidence="6">
    <location>
        <begin position="69"/>
        <end position="94"/>
    </location>
</feature>
<comment type="caution">
    <text evidence="8">The sequence shown here is derived from an EMBL/GenBank/DDBJ whole genome shotgun (WGS) entry which is preliminary data.</text>
</comment>
<feature type="domain" description="VTT" evidence="7">
    <location>
        <begin position="9"/>
        <end position="122"/>
    </location>
</feature>
<evidence type="ECO:0000256" key="3">
    <source>
        <dbReference type="ARBA" id="ARBA00022692"/>
    </source>
</evidence>
<keyword evidence="9" id="KW-1185">Reference proteome</keyword>
<sequence length="178" mass="20523">MVLHSIVFIPSEIILFANVYIYGFTLGLLYTWIGSMLGAYLSFYLARLYGRPLVEKFISKEKLDKFDQWFNMNGTFGLFILRLIPLFSFNLLNYGAGFVSITFWQFTWSTAIGIIPPMVVMTWLYISSLDNNWGFIILLAIIVLIFSLKIFKKKNQKIGINELAQACKLSYGLTFPHL</sequence>
<evidence type="ECO:0000313" key="8">
    <source>
        <dbReference type="EMBL" id="TFB18492.1"/>
    </source>
</evidence>
<dbReference type="OrthoDB" id="9812980at2"/>
<dbReference type="RefSeq" id="WP_134340697.1">
    <property type="nucleotide sequence ID" value="NZ_SOPW01000013.1"/>
</dbReference>
<keyword evidence="3 6" id="KW-0812">Transmembrane</keyword>
<feature type="transmembrane region" description="Helical" evidence="6">
    <location>
        <begin position="106"/>
        <end position="126"/>
    </location>
</feature>
<comment type="subcellular location">
    <subcellularLocation>
        <location evidence="1 6">Cell membrane</location>
        <topology evidence="1 6">Multi-pass membrane protein</topology>
    </subcellularLocation>
</comment>
<accession>A0A4Y8IF63</accession>
<organism evidence="8 9">
    <name type="scientific">Filobacillus milosensis</name>
    <dbReference type="NCBI Taxonomy" id="94137"/>
    <lineage>
        <taxon>Bacteria</taxon>
        <taxon>Bacillati</taxon>
        <taxon>Bacillota</taxon>
        <taxon>Bacilli</taxon>
        <taxon>Bacillales</taxon>
        <taxon>Bacillaceae</taxon>
        <taxon>Filobacillus</taxon>
    </lineage>
</organism>
<evidence type="ECO:0000256" key="6">
    <source>
        <dbReference type="RuleBase" id="RU366058"/>
    </source>
</evidence>
<keyword evidence="4 6" id="KW-1133">Transmembrane helix</keyword>
<dbReference type="AlphaFoldDB" id="A0A4Y8IF63"/>
<dbReference type="PANTHER" id="PTHR12677:SF59">
    <property type="entry name" value="GOLGI APPARATUS MEMBRANE PROTEIN TVP38-RELATED"/>
    <property type="match status" value="1"/>
</dbReference>
<evidence type="ECO:0000256" key="5">
    <source>
        <dbReference type="ARBA" id="ARBA00023136"/>
    </source>
</evidence>
<keyword evidence="5 6" id="KW-0472">Membrane</keyword>
<dbReference type="GO" id="GO:0005886">
    <property type="term" value="C:plasma membrane"/>
    <property type="evidence" value="ECO:0007669"/>
    <property type="project" value="UniProtKB-SubCell"/>
</dbReference>
<feature type="transmembrane region" description="Helical" evidence="6">
    <location>
        <begin position="132"/>
        <end position="151"/>
    </location>
</feature>
<dbReference type="EMBL" id="SOPW01000013">
    <property type="protein sequence ID" value="TFB18492.1"/>
    <property type="molecule type" value="Genomic_DNA"/>
</dbReference>
<dbReference type="Pfam" id="PF09335">
    <property type="entry name" value="VTT_dom"/>
    <property type="match status" value="1"/>
</dbReference>
<evidence type="ECO:0000313" key="9">
    <source>
        <dbReference type="Proteomes" id="UP000297975"/>
    </source>
</evidence>
<reference evidence="8 9" key="1">
    <citation type="submission" date="2019-03" db="EMBL/GenBank/DDBJ databases">
        <authorList>
            <person name="He R.-H."/>
        </authorList>
    </citation>
    <scope>NUCLEOTIDE SEQUENCE [LARGE SCALE GENOMIC DNA]</scope>
    <source>
        <strain evidence="9">SH 714</strain>
    </source>
</reference>
<name>A0A4Y8IF63_9BACI</name>
<dbReference type="InterPro" id="IPR032816">
    <property type="entry name" value="VTT_dom"/>
</dbReference>
<evidence type="ECO:0000256" key="4">
    <source>
        <dbReference type="ARBA" id="ARBA00022989"/>
    </source>
</evidence>
<evidence type="ECO:0000259" key="7">
    <source>
        <dbReference type="Pfam" id="PF09335"/>
    </source>
</evidence>
<evidence type="ECO:0000256" key="1">
    <source>
        <dbReference type="ARBA" id="ARBA00004651"/>
    </source>
</evidence>
<comment type="similarity">
    <text evidence="6">Belongs to the TVP38/TMEM64 family.</text>
</comment>
<protein>
    <recommendedName>
        <fullName evidence="6">TVP38/TMEM64 family membrane protein</fullName>
    </recommendedName>
</protein>
<dbReference type="Proteomes" id="UP000297975">
    <property type="component" value="Unassembled WGS sequence"/>
</dbReference>
<evidence type="ECO:0000256" key="2">
    <source>
        <dbReference type="ARBA" id="ARBA00022475"/>
    </source>
</evidence>
<dbReference type="PANTHER" id="PTHR12677">
    <property type="entry name" value="GOLGI APPARATUS MEMBRANE PROTEIN TVP38-RELATED"/>
    <property type="match status" value="1"/>
</dbReference>
<proteinExistence type="inferred from homology"/>
<dbReference type="InterPro" id="IPR015414">
    <property type="entry name" value="TMEM64"/>
</dbReference>
<keyword evidence="2 6" id="KW-1003">Cell membrane</keyword>